<name>Q0WR52_ARATH</name>
<evidence type="ECO:0000313" key="1">
    <source>
        <dbReference type="EMBL" id="BAF00397.1"/>
    </source>
</evidence>
<protein>
    <submittedName>
        <fullName evidence="1">Uncharacterized protein</fullName>
    </submittedName>
</protein>
<organism evidence="1">
    <name type="scientific">Arabidopsis thaliana</name>
    <name type="common">Mouse-ear cress</name>
    <dbReference type="NCBI Taxonomy" id="3702"/>
    <lineage>
        <taxon>Eukaryota</taxon>
        <taxon>Viridiplantae</taxon>
        <taxon>Streptophyta</taxon>
        <taxon>Embryophyta</taxon>
        <taxon>Tracheophyta</taxon>
        <taxon>Spermatophyta</taxon>
        <taxon>Magnoliopsida</taxon>
        <taxon>eudicotyledons</taxon>
        <taxon>Gunneridae</taxon>
        <taxon>Pentapetalae</taxon>
        <taxon>rosids</taxon>
        <taxon>malvids</taxon>
        <taxon>Brassicales</taxon>
        <taxon>Brassicaceae</taxon>
        <taxon>Camelineae</taxon>
        <taxon>Arabidopsis</taxon>
    </lineage>
</organism>
<dbReference type="EMBL" id="AK228470">
    <property type="protein sequence ID" value="BAF00397.1"/>
    <property type="molecule type" value="mRNA"/>
</dbReference>
<accession>Q0WR52</accession>
<proteinExistence type="evidence at transcript level"/>
<sequence length="60" mass="7307">HRCLEQRYSITSFISLSFTFSSKTNYTFLICDRYRENEDDRFECRRNKEEDVEPWSGRSG</sequence>
<dbReference type="AlphaFoldDB" id="Q0WR52"/>
<reference evidence="1" key="1">
    <citation type="submission" date="2006-07" db="EMBL/GenBank/DDBJ databases">
        <title>Large-scale analysis of RIKEN Arabidopsis full-length (RAFL) cDNAs.</title>
        <authorList>
            <person name="Totoki Y."/>
            <person name="Seki M."/>
            <person name="Ishida J."/>
            <person name="Nakajima M."/>
            <person name="Enju A."/>
            <person name="Morosawa T."/>
            <person name="Kamiya A."/>
            <person name="Narusaka M."/>
            <person name="Shin-i T."/>
            <person name="Nakagawa M."/>
            <person name="Sakamoto N."/>
            <person name="Oishi K."/>
            <person name="Kohara Y."/>
            <person name="Kobayashi M."/>
            <person name="Toyoda A."/>
            <person name="Sakaki Y."/>
            <person name="Sakurai T."/>
            <person name="Iida K."/>
            <person name="Akiyama K."/>
            <person name="Satou M."/>
            <person name="Toyoda T."/>
            <person name="Konagaya A."/>
            <person name="Carninci P."/>
            <person name="Kawai J."/>
            <person name="Hayashizaki Y."/>
            <person name="Shinozaki K."/>
        </authorList>
    </citation>
    <scope>NUCLEOTIDE SEQUENCE</scope>
</reference>
<feature type="non-terminal residue" evidence="1">
    <location>
        <position position="1"/>
    </location>
</feature>